<proteinExistence type="predicted"/>
<evidence type="ECO:0000313" key="2">
    <source>
        <dbReference type="EMBL" id="KAK4122575.1"/>
    </source>
</evidence>
<feature type="compositionally biased region" description="Low complexity" evidence="1">
    <location>
        <begin position="315"/>
        <end position="324"/>
    </location>
</feature>
<organism evidence="2 3">
    <name type="scientific">Parathielavia appendiculata</name>
    <dbReference type="NCBI Taxonomy" id="2587402"/>
    <lineage>
        <taxon>Eukaryota</taxon>
        <taxon>Fungi</taxon>
        <taxon>Dikarya</taxon>
        <taxon>Ascomycota</taxon>
        <taxon>Pezizomycotina</taxon>
        <taxon>Sordariomycetes</taxon>
        <taxon>Sordariomycetidae</taxon>
        <taxon>Sordariales</taxon>
        <taxon>Chaetomiaceae</taxon>
        <taxon>Parathielavia</taxon>
    </lineage>
</organism>
<name>A0AAN6TYF1_9PEZI</name>
<reference evidence="2" key="2">
    <citation type="submission" date="2023-05" db="EMBL/GenBank/DDBJ databases">
        <authorList>
            <consortium name="Lawrence Berkeley National Laboratory"/>
            <person name="Steindorff A."/>
            <person name="Hensen N."/>
            <person name="Bonometti L."/>
            <person name="Westerberg I."/>
            <person name="Brannstrom I.O."/>
            <person name="Guillou S."/>
            <person name="Cros-Aarteil S."/>
            <person name="Calhoun S."/>
            <person name="Haridas S."/>
            <person name="Kuo A."/>
            <person name="Mondo S."/>
            <person name="Pangilinan J."/>
            <person name="Riley R."/>
            <person name="Labutti K."/>
            <person name="Andreopoulos B."/>
            <person name="Lipzen A."/>
            <person name="Chen C."/>
            <person name="Yanf M."/>
            <person name="Daum C."/>
            <person name="Ng V."/>
            <person name="Clum A."/>
            <person name="Ohm R."/>
            <person name="Martin F."/>
            <person name="Silar P."/>
            <person name="Natvig D."/>
            <person name="Lalanne C."/>
            <person name="Gautier V."/>
            <person name="Ament-Velasquez S.L."/>
            <person name="Kruys A."/>
            <person name="Hutchinson M.I."/>
            <person name="Powell A.J."/>
            <person name="Barry K."/>
            <person name="Miller A.N."/>
            <person name="Grigoriev I.V."/>
            <person name="Debuchy R."/>
            <person name="Gladieux P."/>
            <person name="Thoren M.H."/>
            <person name="Johannesson H."/>
        </authorList>
    </citation>
    <scope>NUCLEOTIDE SEQUENCE</scope>
    <source>
        <strain evidence="2">CBS 731.68</strain>
    </source>
</reference>
<evidence type="ECO:0000313" key="3">
    <source>
        <dbReference type="Proteomes" id="UP001302602"/>
    </source>
</evidence>
<dbReference type="EMBL" id="MU853230">
    <property type="protein sequence ID" value="KAK4122575.1"/>
    <property type="molecule type" value="Genomic_DNA"/>
</dbReference>
<dbReference type="GeneID" id="87833853"/>
<feature type="region of interest" description="Disordered" evidence="1">
    <location>
        <begin position="312"/>
        <end position="332"/>
    </location>
</feature>
<reference evidence="2" key="1">
    <citation type="journal article" date="2023" name="Mol. Phylogenet. Evol.">
        <title>Genome-scale phylogeny and comparative genomics of the fungal order Sordariales.</title>
        <authorList>
            <person name="Hensen N."/>
            <person name="Bonometti L."/>
            <person name="Westerberg I."/>
            <person name="Brannstrom I.O."/>
            <person name="Guillou S."/>
            <person name="Cros-Aarteil S."/>
            <person name="Calhoun S."/>
            <person name="Haridas S."/>
            <person name="Kuo A."/>
            <person name="Mondo S."/>
            <person name="Pangilinan J."/>
            <person name="Riley R."/>
            <person name="LaButti K."/>
            <person name="Andreopoulos B."/>
            <person name="Lipzen A."/>
            <person name="Chen C."/>
            <person name="Yan M."/>
            <person name="Daum C."/>
            <person name="Ng V."/>
            <person name="Clum A."/>
            <person name="Steindorff A."/>
            <person name="Ohm R.A."/>
            <person name="Martin F."/>
            <person name="Silar P."/>
            <person name="Natvig D.O."/>
            <person name="Lalanne C."/>
            <person name="Gautier V."/>
            <person name="Ament-Velasquez S.L."/>
            <person name="Kruys A."/>
            <person name="Hutchinson M.I."/>
            <person name="Powell A.J."/>
            <person name="Barry K."/>
            <person name="Miller A.N."/>
            <person name="Grigoriev I.V."/>
            <person name="Debuchy R."/>
            <person name="Gladieux P."/>
            <person name="Hiltunen Thoren M."/>
            <person name="Johannesson H."/>
        </authorList>
    </citation>
    <scope>NUCLEOTIDE SEQUENCE</scope>
    <source>
        <strain evidence="2">CBS 731.68</strain>
    </source>
</reference>
<comment type="caution">
    <text evidence="2">The sequence shown here is derived from an EMBL/GenBank/DDBJ whole genome shotgun (WGS) entry which is preliminary data.</text>
</comment>
<feature type="compositionally biased region" description="Low complexity" evidence="1">
    <location>
        <begin position="122"/>
        <end position="135"/>
    </location>
</feature>
<feature type="region of interest" description="Disordered" evidence="1">
    <location>
        <begin position="122"/>
        <end position="227"/>
    </location>
</feature>
<accession>A0AAN6TYF1</accession>
<evidence type="ECO:0008006" key="4">
    <source>
        <dbReference type="Google" id="ProtNLM"/>
    </source>
</evidence>
<protein>
    <recommendedName>
        <fullName evidence="4">SWIM-type domain-containing protein</fullName>
    </recommendedName>
</protein>
<dbReference type="RefSeq" id="XP_062646346.1">
    <property type="nucleotide sequence ID" value="XM_062797085.1"/>
</dbReference>
<feature type="compositionally biased region" description="Basic residues" evidence="1">
    <location>
        <begin position="186"/>
        <end position="195"/>
    </location>
</feature>
<sequence>MTSFQQSDIAPNFESNPNGTIPLSNRQRLPTARTMLTTLIKAISAIPLLPAPEAYHQPADATEKLNREAPLTDSTINNNNPLRRVPPSHRHLLITLHVLFPGLVLPALDLLERGLVARVGLASSSGSATATTTTKTCRRDGSGGGERVVNKSGSGGAVDHVDDDDGRSKVGGWRPQDGDGEGVKQKQQHQSHQRRLNNEKCDEGEGGEEEASTAGTATTTRGNAQPKTTRASFYLVQSAASQVAAAASSRRRRKHSDDGHDGREEMATAVAKEYIVLLEAWHCSCAAFAFASVQGGNANSEWVAEVADSREQSEFGHGAAAEPGEGSGSAGTEMDWSFGGMSLDGLAAGSGEGVPLCKHLLACLLAERWSAPLGRYVVERRVGREEMAGIVAYV</sequence>
<dbReference type="Proteomes" id="UP001302602">
    <property type="component" value="Unassembled WGS sequence"/>
</dbReference>
<keyword evidence="3" id="KW-1185">Reference proteome</keyword>
<feature type="region of interest" description="Disordered" evidence="1">
    <location>
        <begin position="1"/>
        <end position="27"/>
    </location>
</feature>
<evidence type="ECO:0000256" key="1">
    <source>
        <dbReference type="SAM" id="MobiDB-lite"/>
    </source>
</evidence>
<feature type="compositionally biased region" description="Low complexity" evidence="1">
    <location>
        <begin position="212"/>
        <end position="222"/>
    </location>
</feature>
<dbReference type="AlphaFoldDB" id="A0AAN6TYF1"/>
<gene>
    <name evidence="2" type="ORF">N657DRAFT_691084</name>
</gene>